<evidence type="ECO:0000313" key="1">
    <source>
        <dbReference type="EMBL" id="CDL82795.1"/>
    </source>
</evidence>
<reference evidence="1" key="1">
    <citation type="submission" date="2013-11" db="EMBL/GenBank/DDBJ databases">
        <title>Draft genome sequence and annotation of the entomopathogenic bacteria, Xenorhabdus cabanillasi strain JM26 and Xenorhabdus szentirmai strain DSM 16338.</title>
        <authorList>
            <person name="Gualtieri M."/>
            <person name="Ogier J.C."/>
            <person name="Pages S."/>
            <person name="Givaudan A."/>
            <person name="Gaudriault S."/>
        </authorList>
    </citation>
    <scope>NUCLEOTIDE SEQUENCE [LARGE SCALE GENOMIC DNA]</scope>
    <source>
        <strain evidence="1">DSM 16338</strain>
    </source>
</reference>
<accession>W1J001</accession>
<keyword evidence="2" id="KW-1185">Reference proteome</keyword>
<dbReference type="AlphaFoldDB" id="W1J001"/>
<name>W1J001_9GAMM</name>
<protein>
    <submittedName>
        <fullName evidence="1">Uncharacterized protein</fullName>
    </submittedName>
</protein>
<gene>
    <name evidence="1" type="ORF">XSR1_240041</name>
</gene>
<dbReference type="STRING" id="1427518.XSR1_240041"/>
<dbReference type="Proteomes" id="UP000019202">
    <property type="component" value="Unassembled WGS sequence"/>
</dbReference>
<comment type="caution">
    <text evidence="1">The sequence shown here is derived from an EMBL/GenBank/DDBJ whole genome shotgun (WGS) entry which is preliminary data.</text>
</comment>
<organism evidence="1 2">
    <name type="scientific">Xenorhabdus szentirmaii DSM 16338</name>
    <dbReference type="NCBI Taxonomy" id="1427518"/>
    <lineage>
        <taxon>Bacteria</taxon>
        <taxon>Pseudomonadati</taxon>
        <taxon>Pseudomonadota</taxon>
        <taxon>Gammaproteobacteria</taxon>
        <taxon>Enterobacterales</taxon>
        <taxon>Morganellaceae</taxon>
        <taxon>Xenorhabdus</taxon>
    </lineage>
</organism>
<sequence>MLPCLVGLCALSLTGVSQCFLMAEGDWKVIISFIIVDTAIMDNITMGERIQ</sequence>
<dbReference type="EMBL" id="CBXF010000082">
    <property type="protein sequence ID" value="CDL82795.1"/>
    <property type="molecule type" value="Genomic_DNA"/>
</dbReference>
<proteinExistence type="predicted"/>
<evidence type="ECO:0000313" key="2">
    <source>
        <dbReference type="Proteomes" id="UP000019202"/>
    </source>
</evidence>